<sequence>MVSIDDPQNPTCSLSIVLRNLGRLLGKRFCLWWIGWIVFQRQGMNDLLDYCDIADMHKKLRGIMKEVPKTGDAVLEVQPSLSLRRCHPFAAIEVGGDIADMHKKLRGIMKEVPKTGDAVLEVQQSLALRQRHPFAAMKVGGKRLCDIADMHKKLCRIMTEVPKNGDAVLEVQQSLVLRSLAKGRAEQREDLAQTLGKLCGRHLASFRDKLYGGGCAHQENEERAASAAHANWMDED</sequence>
<evidence type="ECO:0000313" key="1">
    <source>
        <dbReference type="EMBL" id="OLP81715.1"/>
    </source>
</evidence>
<name>A0A1Q9CFK5_SYMMI</name>
<protein>
    <submittedName>
        <fullName evidence="1">Uncharacterized protein</fullName>
    </submittedName>
</protein>
<comment type="caution">
    <text evidence="1">The sequence shown here is derived from an EMBL/GenBank/DDBJ whole genome shotgun (WGS) entry which is preliminary data.</text>
</comment>
<accession>A0A1Q9CFK5</accession>
<organism evidence="1 2">
    <name type="scientific">Symbiodinium microadriaticum</name>
    <name type="common">Dinoflagellate</name>
    <name type="synonym">Zooxanthella microadriatica</name>
    <dbReference type="NCBI Taxonomy" id="2951"/>
    <lineage>
        <taxon>Eukaryota</taxon>
        <taxon>Sar</taxon>
        <taxon>Alveolata</taxon>
        <taxon>Dinophyceae</taxon>
        <taxon>Suessiales</taxon>
        <taxon>Symbiodiniaceae</taxon>
        <taxon>Symbiodinium</taxon>
    </lineage>
</organism>
<keyword evidence="2" id="KW-1185">Reference proteome</keyword>
<proteinExistence type="predicted"/>
<evidence type="ECO:0000313" key="2">
    <source>
        <dbReference type="Proteomes" id="UP000186817"/>
    </source>
</evidence>
<reference evidence="1 2" key="1">
    <citation type="submission" date="2016-02" db="EMBL/GenBank/DDBJ databases">
        <title>Genome analysis of coral dinoflagellate symbionts highlights evolutionary adaptations to a symbiotic lifestyle.</title>
        <authorList>
            <person name="Aranda M."/>
            <person name="Li Y."/>
            <person name="Liew Y.J."/>
            <person name="Baumgarten S."/>
            <person name="Simakov O."/>
            <person name="Wilson M."/>
            <person name="Piel J."/>
            <person name="Ashoor H."/>
            <person name="Bougouffa S."/>
            <person name="Bajic V.B."/>
            <person name="Ryu T."/>
            <person name="Ravasi T."/>
            <person name="Bayer T."/>
            <person name="Micklem G."/>
            <person name="Kim H."/>
            <person name="Bhak J."/>
            <person name="Lajeunesse T.C."/>
            <person name="Voolstra C.R."/>
        </authorList>
    </citation>
    <scope>NUCLEOTIDE SEQUENCE [LARGE SCALE GENOMIC DNA]</scope>
    <source>
        <strain evidence="1 2">CCMP2467</strain>
    </source>
</reference>
<dbReference type="AlphaFoldDB" id="A0A1Q9CFK5"/>
<dbReference type="OrthoDB" id="420290at2759"/>
<dbReference type="EMBL" id="LSRX01001256">
    <property type="protein sequence ID" value="OLP81715.1"/>
    <property type="molecule type" value="Genomic_DNA"/>
</dbReference>
<dbReference type="Proteomes" id="UP000186817">
    <property type="component" value="Unassembled WGS sequence"/>
</dbReference>
<gene>
    <name evidence="1" type="ORF">AK812_SmicGene37719</name>
</gene>